<feature type="region of interest" description="Disordered" evidence="10">
    <location>
        <begin position="177"/>
        <end position="196"/>
    </location>
</feature>
<dbReference type="InterPro" id="IPR036398">
    <property type="entry name" value="CA_dom_sf"/>
</dbReference>
<dbReference type="PANTHER" id="PTHR18952">
    <property type="entry name" value="CARBONIC ANHYDRASE"/>
    <property type="match status" value="1"/>
</dbReference>
<dbReference type="InterPro" id="IPR041891">
    <property type="entry name" value="Alpha_CA_prokaryot-like"/>
</dbReference>
<comment type="catalytic activity">
    <reaction evidence="8 9">
        <text>hydrogencarbonate + H(+) = CO2 + H2O</text>
        <dbReference type="Rhea" id="RHEA:10748"/>
        <dbReference type="ChEBI" id="CHEBI:15377"/>
        <dbReference type="ChEBI" id="CHEBI:15378"/>
        <dbReference type="ChEBI" id="CHEBI:16526"/>
        <dbReference type="ChEBI" id="CHEBI:17544"/>
        <dbReference type="EC" id="4.2.1.1"/>
    </reaction>
</comment>
<dbReference type="InterPro" id="IPR018338">
    <property type="entry name" value="Carbonic_anhydrase_a-class_CS"/>
</dbReference>
<evidence type="ECO:0000256" key="7">
    <source>
        <dbReference type="ARBA" id="ARBA00023239"/>
    </source>
</evidence>
<evidence type="ECO:0000256" key="1">
    <source>
        <dbReference type="ARBA" id="ARBA00001947"/>
    </source>
</evidence>
<feature type="domain" description="Alpha-carbonic anhydrase" evidence="11">
    <location>
        <begin position="1"/>
        <end position="284"/>
    </location>
</feature>
<evidence type="ECO:0000256" key="8">
    <source>
        <dbReference type="ARBA" id="ARBA00048348"/>
    </source>
</evidence>
<dbReference type="SUPFAM" id="SSF51069">
    <property type="entry name" value="Carbonic anhydrase"/>
    <property type="match status" value="1"/>
</dbReference>
<evidence type="ECO:0000256" key="2">
    <source>
        <dbReference type="ARBA" id="ARBA00002904"/>
    </source>
</evidence>
<dbReference type="AlphaFoldDB" id="A0A835Z7J7"/>
<evidence type="ECO:0000256" key="4">
    <source>
        <dbReference type="ARBA" id="ARBA00012925"/>
    </source>
</evidence>
<comment type="caution">
    <text evidence="12">The sequence shown here is derived from an EMBL/GenBank/DDBJ whole genome shotgun (WGS) entry which is preliminary data.</text>
</comment>
<dbReference type="PANTHER" id="PTHR18952:SF265">
    <property type="entry name" value="CARBONIC ANHYDRASE"/>
    <property type="match status" value="1"/>
</dbReference>
<dbReference type="Proteomes" id="UP000664859">
    <property type="component" value="Unassembled WGS sequence"/>
</dbReference>
<sequence length="285" mass="30196">MAPPKLWSSTAGAAACASGARQSPINIAANDVLADCPAVAVADVAIQVAPMAIEFFPAACTFGELVIEPSVKNWEVQFTGCAAKPHIEVSARTASEGGAGADCRRFHFHSVSEHVIGGGYYDGELHMVHANADKSKYIVIGVMLAANGNLRDNTEVQNYWARLAVKAQELVAPPAAGATEKPVDQKELGSQDQEPVAADADVADPYAMLPAGTEYYTYLGSLTTPPCTEAVTWVVMAEPVTVTQNEMRVFRESMAKAHGSLVDQSGSNSRPPQPLNTRHISLCTL</sequence>
<keyword evidence="5 9" id="KW-0479">Metal-binding</keyword>
<dbReference type="GO" id="GO:0004089">
    <property type="term" value="F:carbonate dehydratase activity"/>
    <property type="evidence" value="ECO:0007669"/>
    <property type="project" value="UniProtKB-UniRule"/>
</dbReference>
<dbReference type="Pfam" id="PF00194">
    <property type="entry name" value="Carb_anhydrase"/>
    <property type="match status" value="1"/>
</dbReference>
<dbReference type="PROSITE" id="PS51144">
    <property type="entry name" value="ALPHA_CA_2"/>
    <property type="match status" value="1"/>
</dbReference>
<dbReference type="OrthoDB" id="429145at2759"/>
<evidence type="ECO:0000256" key="6">
    <source>
        <dbReference type="ARBA" id="ARBA00022833"/>
    </source>
</evidence>
<feature type="compositionally biased region" description="Polar residues" evidence="10">
    <location>
        <begin position="262"/>
        <end position="285"/>
    </location>
</feature>
<comment type="cofactor">
    <cofactor evidence="1 9">
        <name>Zn(2+)</name>
        <dbReference type="ChEBI" id="CHEBI:29105"/>
    </cofactor>
</comment>
<evidence type="ECO:0000256" key="9">
    <source>
        <dbReference type="RuleBase" id="RU367011"/>
    </source>
</evidence>
<dbReference type="PROSITE" id="PS00162">
    <property type="entry name" value="ALPHA_CA_1"/>
    <property type="match status" value="1"/>
</dbReference>
<dbReference type="PROSITE" id="PS51257">
    <property type="entry name" value="PROKAR_LIPOPROTEIN"/>
    <property type="match status" value="1"/>
</dbReference>
<accession>A0A835Z7J7</accession>
<protein>
    <recommendedName>
        <fullName evidence="4 9">Carbonic anhydrase</fullName>
        <ecNumber evidence="4 9">4.2.1.1</ecNumber>
    </recommendedName>
</protein>
<dbReference type="EC" id="4.2.1.1" evidence="4 9"/>
<dbReference type="EMBL" id="JAFCMP010000150">
    <property type="protein sequence ID" value="KAG5184804.1"/>
    <property type="molecule type" value="Genomic_DNA"/>
</dbReference>
<reference evidence="12" key="1">
    <citation type="submission" date="2021-02" db="EMBL/GenBank/DDBJ databases">
        <title>First Annotated Genome of the Yellow-green Alga Tribonema minus.</title>
        <authorList>
            <person name="Mahan K.M."/>
        </authorList>
    </citation>
    <scope>NUCLEOTIDE SEQUENCE</scope>
    <source>
        <strain evidence="12">UTEX B ZZ1240</strain>
    </source>
</reference>
<comment type="function">
    <text evidence="2 9">Reversible hydration of carbon dioxide.</text>
</comment>
<evidence type="ECO:0000256" key="3">
    <source>
        <dbReference type="ARBA" id="ARBA00010718"/>
    </source>
</evidence>
<dbReference type="Gene3D" id="3.10.200.10">
    <property type="entry name" value="Alpha carbonic anhydrase"/>
    <property type="match status" value="1"/>
</dbReference>
<gene>
    <name evidence="12" type="ORF">JKP88DRAFT_180928</name>
</gene>
<feature type="region of interest" description="Disordered" evidence="10">
    <location>
        <begin position="259"/>
        <end position="285"/>
    </location>
</feature>
<comment type="similarity">
    <text evidence="3 9">Belongs to the alpha-carbonic anhydrase family.</text>
</comment>
<organism evidence="12 13">
    <name type="scientific">Tribonema minus</name>
    <dbReference type="NCBI Taxonomy" id="303371"/>
    <lineage>
        <taxon>Eukaryota</taxon>
        <taxon>Sar</taxon>
        <taxon>Stramenopiles</taxon>
        <taxon>Ochrophyta</taxon>
        <taxon>PX clade</taxon>
        <taxon>Xanthophyceae</taxon>
        <taxon>Tribonematales</taxon>
        <taxon>Tribonemataceae</taxon>
        <taxon>Tribonema</taxon>
    </lineage>
</organism>
<evidence type="ECO:0000313" key="13">
    <source>
        <dbReference type="Proteomes" id="UP000664859"/>
    </source>
</evidence>
<evidence type="ECO:0000256" key="10">
    <source>
        <dbReference type="SAM" id="MobiDB-lite"/>
    </source>
</evidence>
<evidence type="ECO:0000256" key="5">
    <source>
        <dbReference type="ARBA" id="ARBA00022723"/>
    </source>
</evidence>
<proteinExistence type="inferred from homology"/>
<keyword evidence="7 9" id="KW-0456">Lyase</keyword>
<keyword evidence="6 9" id="KW-0862">Zinc</keyword>
<name>A0A835Z7J7_9STRA</name>
<evidence type="ECO:0000313" key="12">
    <source>
        <dbReference type="EMBL" id="KAG5184804.1"/>
    </source>
</evidence>
<dbReference type="InterPro" id="IPR023561">
    <property type="entry name" value="Carbonic_anhydrase_a-class"/>
</dbReference>
<dbReference type="InterPro" id="IPR001148">
    <property type="entry name" value="CA_dom"/>
</dbReference>
<dbReference type="GO" id="GO:0008270">
    <property type="term" value="F:zinc ion binding"/>
    <property type="evidence" value="ECO:0007669"/>
    <property type="project" value="UniProtKB-UniRule"/>
</dbReference>
<dbReference type="CDD" id="cd03124">
    <property type="entry name" value="alpha_CA_prokaryotic_like"/>
    <property type="match status" value="1"/>
</dbReference>
<dbReference type="SMART" id="SM01057">
    <property type="entry name" value="Carb_anhydrase"/>
    <property type="match status" value="1"/>
</dbReference>
<evidence type="ECO:0000259" key="11">
    <source>
        <dbReference type="PROSITE" id="PS51144"/>
    </source>
</evidence>
<keyword evidence="13" id="KW-1185">Reference proteome</keyword>